<dbReference type="RefSeq" id="WP_124788410.1">
    <property type="nucleotide sequence ID" value="NZ_CAMHHN010000006.1"/>
</dbReference>
<dbReference type="Proteomes" id="UP000309542">
    <property type="component" value="Unassembled WGS sequence"/>
</dbReference>
<proteinExistence type="predicted"/>
<evidence type="ECO:0000313" key="2">
    <source>
        <dbReference type="Proteomes" id="UP000309542"/>
    </source>
</evidence>
<evidence type="ECO:0000313" key="1">
    <source>
        <dbReference type="EMBL" id="TKD49162.1"/>
    </source>
</evidence>
<reference evidence="1 2" key="1">
    <citation type="submission" date="2019-04" db="EMBL/GenBank/DDBJ databases">
        <title>Genome sequence of Streptococcus mitis strain ColumbLawn.</title>
        <authorList>
            <person name="Mungovan B.A."/>
            <person name="Maclea K.S."/>
        </authorList>
    </citation>
    <scope>NUCLEOTIDE SEQUENCE [LARGE SCALE GENOMIC DNA]</scope>
    <source>
        <strain evidence="1 2">ColumbLawn</strain>
    </source>
</reference>
<protein>
    <submittedName>
        <fullName evidence="1">Uncharacterized protein</fullName>
    </submittedName>
</protein>
<gene>
    <name evidence="1" type="ORF">FBF73_07315</name>
</gene>
<accession>A0A4U1KXW7</accession>
<organism evidence="1 2">
    <name type="scientific">Streptococcus mitis</name>
    <dbReference type="NCBI Taxonomy" id="28037"/>
    <lineage>
        <taxon>Bacteria</taxon>
        <taxon>Bacillati</taxon>
        <taxon>Bacillota</taxon>
        <taxon>Bacilli</taxon>
        <taxon>Lactobacillales</taxon>
        <taxon>Streptococcaceae</taxon>
        <taxon>Streptococcus</taxon>
        <taxon>Streptococcus mitis group</taxon>
    </lineage>
</organism>
<sequence length="264" mass="31447">MPETNKYQYCISNNEILELHVLEEEFYRNKQATRDRYRGQLLCPGCKQVRLSIKENSNGIYLAAYPNSVHTENCEYLLKPAARRELRVFYDQIAPDRAEQMLERILDDRIIVVNLPQNQNPNDDVEVDEGDDENYELTNENGIRKYLPRRSLQLRKMEESDHLVMYYGECRLFLVQDKWNNFYLRIFRNDETRYYLCSLKIPKIVFNHLSDELNFIPCEQDFDVNNSKEKSVPARIAFISEIEKKLSYFNGKIIHSKLLKVIQL</sequence>
<dbReference type="EMBL" id="SWFJ01000009">
    <property type="protein sequence ID" value="TKD49162.1"/>
    <property type="molecule type" value="Genomic_DNA"/>
</dbReference>
<comment type="caution">
    <text evidence="1">The sequence shown here is derived from an EMBL/GenBank/DDBJ whole genome shotgun (WGS) entry which is preliminary data.</text>
</comment>
<dbReference type="AlphaFoldDB" id="A0A4U1KXW7"/>
<name>A0A4U1KXW7_STRMT</name>